<evidence type="ECO:0000256" key="1">
    <source>
        <dbReference type="ARBA" id="ARBA00022801"/>
    </source>
</evidence>
<dbReference type="Pfam" id="PF00176">
    <property type="entry name" value="SNF2-rel_dom"/>
    <property type="match status" value="1"/>
</dbReference>
<dbReference type="InterPro" id="IPR001650">
    <property type="entry name" value="Helicase_C-like"/>
</dbReference>
<dbReference type="InterPro" id="IPR022707">
    <property type="entry name" value="Mot1_central_dom"/>
</dbReference>
<keyword evidence="2" id="KW-0067">ATP-binding</keyword>
<comment type="caution">
    <text evidence="8">The sequence shown here is derived from an EMBL/GenBank/DDBJ whole genome shotgun (WGS) entry which is preliminary data.</text>
</comment>
<evidence type="ECO:0000259" key="6">
    <source>
        <dbReference type="PROSITE" id="PS51192"/>
    </source>
</evidence>
<dbReference type="InterPro" id="IPR044972">
    <property type="entry name" value="Mot1"/>
</dbReference>
<dbReference type="InParanoid" id="A0A2P6MSY7"/>
<dbReference type="Gene3D" id="3.40.50.10810">
    <property type="entry name" value="Tandem AAA-ATPase domain"/>
    <property type="match status" value="1"/>
</dbReference>
<dbReference type="PROSITE" id="PS51194">
    <property type="entry name" value="HELICASE_CTER"/>
    <property type="match status" value="1"/>
</dbReference>
<feature type="region of interest" description="Disordered" evidence="5">
    <location>
        <begin position="584"/>
        <end position="614"/>
    </location>
</feature>
<dbReference type="InterPro" id="IPR014001">
    <property type="entry name" value="Helicase_ATP-bd"/>
</dbReference>
<dbReference type="FunFam" id="3.40.50.300:FF:001793">
    <property type="entry name" value="TATA-binding protein-associated factor"/>
    <property type="match status" value="1"/>
</dbReference>
<dbReference type="PROSITE" id="PS51192">
    <property type="entry name" value="HELICASE_ATP_BIND_1"/>
    <property type="match status" value="1"/>
</dbReference>
<keyword evidence="9" id="KW-1185">Reference proteome</keyword>
<evidence type="ECO:0000256" key="4">
    <source>
        <dbReference type="SAM" id="Coils"/>
    </source>
</evidence>
<evidence type="ECO:0000313" key="9">
    <source>
        <dbReference type="Proteomes" id="UP000241769"/>
    </source>
</evidence>
<dbReference type="FunCoup" id="A0A2P6MSY7">
    <property type="interactions" value="729"/>
</dbReference>
<organism evidence="8 9">
    <name type="scientific">Planoprotostelium fungivorum</name>
    <dbReference type="NCBI Taxonomy" id="1890364"/>
    <lineage>
        <taxon>Eukaryota</taxon>
        <taxon>Amoebozoa</taxon>
        <taxon>Evosea</taxon>
        <taxon>Variosea</taxon>
        <taxon>Cavosteliida</taxon>
        <taxon>Cavosteliaceae</taxon>
        <taxon>Planoprotostelium</taxon>
    </lineage>
</organism>
<keyword evidence="1" id="KW-0378">Hydrolase</keyword>
<dbReference type="InterPro" id="IPR038718">
    <property type="entry name" value="SNF2-like_sf"/>
</dbReference>
<dbReference type="STRING" id="1890364.A0A2P6MSY7"/>
<evidence type="ECO:0000259" key="7">
    <source>
        <dbReference type="PROSITE" id="PS51194"/>
    </source>
</evidence>
<dbReference type="Proteomes" id="UP000241769">
    <property type="component" value="Unassembled WGS sequence"/>
</dbReference>
<evidence type="ECO:0000313" key="8">
    <source>
        <dbReference type="EMBL" id="PRP74806.1"/>
    </source>
</evidence>
<keyword evidence="2" id="KW-0547">Nucleotide-binding</keyword>
<dbReference type="GO" id="GO:0017025">
    <property type="term" value="F:TBP-class protein binding"/>
    <property type="evidence" value="ECO:0007669"/>
    <property type="project" value="InterPro"/>
</dbReference>
<dbReference type="Gene3D" id="1.25.10.10">
    <property type="entry name" value="Leucine-rich Repeat Variant"/>
    <property type="match status" value="2"/>
</dbReference>
<dbReference type="SUPFAM" id="SSF52540">
    <property type="entry name" value="P-loop containing nucleoside triphosphate hydrolases"/>
    <property type="match status" value="2"/>
</dbReference>
<evidence type="ECO:0000256" key="5">
    <source>
        <dbReference type="SAM" id="MobiDB-lite"/>
    </source>
</evidence>
<dbReference type="InterPro" id="IPR011989">
    <property type="entry name" value="ARM-like"/>
</dbReference>
<dbReference type="GO" id="GO:0004386">
    <property type="term" value="F:helicase activity"/>
    <property type="evidence" value="ECO:0007669"/>
    <property type="project" value="UniProtKB-KW"/>
</dbReference>
<dbReference type="InterPro" id="IPR049730">
    <property type="entry name" value="SNF2/RAD54-like_C"/>
</dbReference>
<dbReference type="PANTHER" id="PTHR36498">
    <property type="entry name" value="TATA-BINDING PROTEIN-ASSOCIATED FACTOR 172"/>
    <property type="match status" value="1"/>
</dbReference>
<dbReference type="CDD" id="cd18793">
    <property type="entry name" value="SF2_C_SNF"/>
    <property type="match status" value="1"/>
</dbReference>
<dbReference type="Pfam" id="PF00271">
    <property type="entry name" value="Helicase_C"/>
    <property type="match status" value="1"/>
</dbReference>
<accession>A0A2P6MSY7</accession>
<dbReference type="FunFam" id="3.40.50.10810:FF:000042">
    <property type="entry name" value="SNF2 family helicase-like protein"/>
    <property type="match status" value="1"/>
</dbReference>
<dbReference type="GO" id="GO:0003677">
    <property type="term" value="F:DNA binding"/>
    <property type="evidence" value="ECO:0007669"/>
    <property type="project" value="UniProtKB-KW"/>
</dbReference>
<dbReference type="EMBL" id="MDYQ01000441">
    <property type="protein sequence ID" value="PRP74806.1"/>
    <property type="molecule type" value="Genomic_DNA"/>
</dbReference>
<protein>
    <submittedName>
        <fullName evidence="8">Putative TBP associated factor (Mot1)</fullName>
    </submittedName>
</protein>
<evidence type="ECO:0000256" key="3">
    <source>
        <dbReference type="ARBA" id="ARBA00023125"/>
    </source>
</evidence>
<dbReference type="SUPFAM" id="SSF48371">
    <property type="entry name" value="ARM repeat"/>
    <property type="match status" value="1"/>
</dbReference>
<dbReference type="GO" id="GO:0005524">
    <property type="term" value="F:ATP binding"/>
    <property type="evidence" value="ECO:0007669"/>
    <property type="project" value="InterPro"/>
</dbReference>
<dbReference type="InterPro" id="IPR000330">
    <property type="entry name" value="SNF2_N"/>
</dbReference>
<sequence>MSRQADRVIQLIHSGTTAAVRQAAAKQLADIVRKHPNQLNDVLSKIFPSLMSDKWEVRVSAGQAMESIFPSTLPSNDGREEGFISFQEFDVDKVLQHGVPLLATKGSDYDEGLDHLSVEERIRIQRENIKKRMGLDWKYMRKEIVTDADLEKGIMTTEQKKMRKQEDEEKKVKSDKVLDAFINRDKLSVREKNILKRKLERDNAKKMEEESFNIQPKRLKTENKQEGDEEEKDTPIVDPNTWPFENFCQELFLRLFDPRWETRHGSAIALREIIRHHGDTAGTCPLYGIIYNETSNQRWMEDAVTRLLCVFILDRFSDFVLDKAVAPVRENCAQVLGAVLRHLSHDISVKVVRVLFILQHRTEWEVRQSGYLGLKYFVAVRPDVVQSHASEVMQAVTLGLSDEDDDVRAVTCEVITPIVKKLPVDVKLRISTLLWDSLKEPDDLSVSVSFVMNIIDVLLDDEELKEEIVKDGSSLVSILPFFRHKISSVRSSSLDVIHRLLRRSTTINITDDQLSDLIRMLYQNILFEEREDVTEKTVETWEVVMRCSETEQLGRILSNLIPTFYNLTVSHRIDGSLLLSKYKSMNQTSDQPREEGKKKKGKKTEKETKITSSTTGYRHKMMGAQLIGTSLSHLSNPQTTLQWLSKHILSHRAEAILLAAFSLYHFLEKTKEKREGVDQVIASLMKWMDDDYSGSIEFAEVVDISETLVRECSSLSDNCRRAGVKMTPEEASPAFQSLDHIASWAAEISQRVKKTSQKNEVEESKSRLLGTCGRLSSVSSIYRTRVMAAVSGALVAGGIFSEKITPMVQSLMASIREEKDENVLTHSARCMSRMVLSCAKKGRNIVSLMNMCQKEGEEEKEKNRGKRCMSILAIQGEDQLFELLPSLRLQLADALSDTKETSRALHTLEGLIPSLSEISLNFPLSSLDRIFETLQYPQLTAVACRCLSLLFQKKRLIVIGKIFDVLMPQMSDPSVDKRRGATAAISKMIEDVDVDTIPFALLYIGALMPRMVDHDETVRREATKSFGQLVKLMPLEANTPDPEGMPGNLSEERKIQRKFMEQLIGGNQIEEFVLPVKVEATLRPYQKEGVSWLNFLRRYHLHGALCDDMGLGKTLQSVCILASHIYEEKKKGREKLSIVVCPSSLVTHWCHEIERFCVEFPLRTMAYVGNPNKRKEYYDILITSYETVRSDIAILEGINFDYCILDEGHIIRNSQTKTTKSIKKLNSQHRILLSGTPIQNQVLELWSIFDFLMPGMLNSEREFEKTYGKPIKRSRDPKSSPQQQQEGLLALEALHRQVLPFIMRRMKDDVLSDLPPKIIQDYYCDITPLQRRLYEEFSEKNSKESDRRHVFQSLQYLRKLCVHPSLVLSSKHPMWGEVKRDTDDLGDIRHSAKLEALRQLLIECCGDEVEREEEDSDDEEREKEQMTDDLKHKVLIFAQTKSALDLIENCVLRECLPHLRYLRMDGDVDASMRQDMVDVFNRDSSIDLFLLTTHVGGLGLNLTGADVVIFVEHDWNPMKDMQAMDRAHRIGAKRTVNVYRIITRDTMEEKIMSLQRFKTAVAEAVVNAENASTDTMKTSDVLDLLALTKEGERKRTDSKANEWTMGDLEEAEYAEEYDVDKFIEKMK</sequence>
<evidence type="ECO:0000256" key="2">
    <source>
        <dbReference type="ARBA" id="ARBA00022806"/>
    </source>
</evidence>
<gene>
    <name evidence="8" type="ORF">PROFUN_06667</name>
</gene>
<dbReference type="PANTHER" id="PTHR36498:SF1">
    <property type="entry name" value="TATA-BINDING PROTEIN-ASSOCIATED FACTOR 172"/>
    <property type="match status" value="1"/>
</dbReference>
<keyword evidence="4" id="KW-0175">Coiled coil</keyword>
<feature type="region of interest" description="Disordered" evidence="5">
    <location>
        <begin position="205"/>
        <end position="236"/>
    </location>
</feature>
<dbReference type="SMART" id="SM00490">
    <property type="entry name" value="HELICc"/>
    <property type="match status" value="1"/>
</dbReference>
<keyword evidence="2" id="KW-0347">Helicase</keyword>
<reference evidence="8 9" key="1">
    <citation type="journal article" date="2018" name="Genome Biol. Evol.">
        <title>Multiple Roots of Fruiting Body Formation in Amoebozoa.</title>
        <authorList>
            <person name="Hillmann F."/>
            <person name="Forbes G."/>
            <person name="Novohradska S."/>
            <person name="Ferling I."/>
            <person name="Riege K."/>
            <person name="Groth M."/>
            <person name="Westermann M."/>
            <person name="Marz M."/>
            <person name="Spaller T."/>
            <person name="Winckler T."/>
            <person name="Schaap P."/>
            <person name="Glockner G."/>
        </authorList>
    </citation>
    <scope>NUCLEOTIDE SEQUENCE [LARGE SCALE GENOMIC DNA]</scope>
    <source>
        <strain evidence="8 9">Jena</strain>
    </source>
</reference>
<dbReference type="InterPro" id="IPR016024">
    <property type="entry name" value="ARM-type_fold"/>
</dbReference>
<dbReference type="InterPro" id="IPR027417">
    <property type="entry name" value="P-loop_NTPase"/>
</dbReference>
<dbReference type="OrthoDB" id="10252227at2759"/>
<dbReference type="GO" id="GO:0016887">
    <property type="term" value="F:ATP hydrolysis activity"/>
    <property type="evidence" value="ECO:0007669"/>
    <property type="project" value="InterPro"/>
</dbReference>
<name>A0A2P6MSY7_9EUKA</name>
<feature type="domain" description="Helicase C-terminal" evidence="7">
    <location>
        <begin position="1422"/>
        <end position="1572"/>
    </location>
</feature>
<dbReference type="Pfam" id="PF12054">
    <property type="entry name" value="DUF3535"/>
    <property type="match status" value="1"/>
</dbReference>
<dbReference type="SMART" id="SM00487">
    <property type="entry name" value="DEXDc"/>
    <property type="match status" value="1"/>
</dbReference>
<proteinExistence type="predicted"/>
<feature type="domain" description="Helicase ATP-binding" evidence="6">
    <location>
        <begin position="1094"/>
        <end position="1255"/>
    </location>
</feature>
<keyword evidence="3" id="KW-0238">DNA-binding</keyword>
<feature type="coiled-coil region" evidence="4">
    <location>
        <begin position="1402"/>
        <end position="1429"/>
    </location>
</feature>
<dbReference type="Gene3D" id="3.40.50.300">
    <property type="entry name" value="P-loop containing nucleotide triphosphate hydrolases"/>
    <property type="match status" value="1"/>
</dbReference>